<dbReference type="EMBL" id="KV454408">
    <property type="protein sequence ID" value="ODQ66230.1"/>
    <property type="molecule type" value="Genomic_DNA"/>
</dbReference>
<reference evidence="4 5" key="1">
    <citation type="journal article" date="2016" name="Proc. Natl. Acad. Sci. U.S.A.">
        <title>Comparative genomics of biotechnologically important yeasts.</title>
        <authorList>
            <person name="Riley R."/>
            <person name="Haridas S."/>
            <person name="Wolfe K.H."/>
            <person name="Lopes M.R."/>
            <person name="Hittinger C.T."/>
            <person name="Goeker M."/>
            <person name="Salamov A.A."/>
            <person name="Wisecaver J.H."/>
            <person name="Long T.M."/>
            <person name="Calvey C.H."/>
            <person name="Aerts A.L."/>
            <person name="Barry K.W."/>
            <person name="Choi C."/>
            <person name="Clum A."/>
            <person name="Coughlan A.Y."/>
            <person name="Deshpande S."/>
            <person name="Douglass A.P."/>
            <person name="Hanson S.J."/>
            <person name="Klenk H.-P."/>
            <person name="LaButti K.M."/>
            <person name="Lapidus A."/>
            <person name="Lindquist E.A."/>
            <person name="Lipzen A.M."/>
            <person name="Meier-Kolthoff J.P."/>
            <person name="Ohm R.A."/>
            <person name="Otillar R.P."/>
            <person name="Pangilinan J.L."/>
            <person name="Peng Y."/>
            <person name="Rokas A."/>
            <person name="Rosa C.A."/>
            <person name="Scheuner C."/>
            <person name="Sibirny A.A."/>
            <person name="Slot J.C."/>
            <person name="Stielow J.B."/>
            <person name="Sun H."/>
            <person name="Kurtzman C.P."/>
            <person name="Blackwell M."/>
            <person name="Grigoriev I.V."/>
            <person name="Jeffries T.W."/>
        </authorList>
    </citation>
    <scope>NUCLEOTIDE SEQUENCE [LARGE SCALE GENOMIC DNA]</scope>
    <source>
        <strain evidence="4 5">DSM 6958</strain>
    </source>
</reference>
<evidence type="ECO:0000256" key="1">
    <source>
        <dbReference type="ARBA" id="ARBA00023186"/>
    </source>
</evidence>
<feature type="region of interest" description="Disordered" evidence="2">
    <location>
        <begin position="83"/>
        <end position="108"/>
    </location>
</feature>
<dbReference type="Proteomes" id="UP000095009">
    <property type="component" value="Unassembled WGS sequence"/>
</dbReference>
<dbReference type="Pfam" id="PF00226">
    <property type="entry name" value="DnaJ"/>
    <property type="match status" value="1"/>
</dbReference>
<evidence type="ECO:0000313" key="5">
    <source>
        <dbReference type="Proteomes" id="UP000095009"/>
    </source>
</evidence>
<dbReference type="InterPro" id="IPR001623">
    <property type="entry name" value="DnaJ_domain"/>
</dbReference>
<feature type="region of interest" description="Disordered" evidence="2">
    <location>
        <begin position="272"/>
        <end position="325"/>
    </location>
</feature>
<dbReference type="AlphaFoldDB" id="A0A1E3PLR2"/>
<dbReference type="GO" id="GO:0005737">
    <property type="term" value="C:cytoplasm"/>
    <property type="evidence" value="ECO:0007669"/>
    <property type="project" value="TreeGrafter"/>
</dbReference>
<feature type="compositionally biased region" description="Basic residues" evidence="2">
    <location>
        <begin position="313"/>
        <end position="324"/>
    </location>
</feature>
<dbReference type="GO" id="GO:0042026">
    <property type="term" value="P:protein refolding"/>
    <property type="evidence" value="ECO:0007669"/>
    <property type="project" value="TreeGrafter"/>
</dbReference>
<dbReference type="Gene3D" id="1.10.287.110">
    <property type="entry name" value="DnaJ domain"/>
    <property type="match status" value="1"/>
</dbReference>
<dbReference type="OrthoDB" id="436519at2759"/>
<dbReference type="PROSITE" id="PS50076">
    <property type="entry name" value="DNAJ_2"/>
    <property type="match status" value="1"/>
</dbReference>
<proteinExistence type="predicted"/>
<dbReference type="GO" id="GO:0051082">
    <property type="term" value="F:unfolded protein binding"/>
    <property type="evidence" value="ECO:0007669"/>
    <property type="project" value="TreeGrafter"/>
</dbReference>
<feature type="compositionally biased region" description="Polar residues" evidence="2">
    <location>
        <begin position="83"/>
        <end position="92"/>
    </location>
</feature>
<dbReference type="PANTHER" id="PTHR43096:SF52">
    <property type="entry name" value="DNAJ HOMOLOG 1, MITOCHONDRIAL-RELATED"/>
    <property type="match status" value="1"/>
</dbReference>
<keyword evidence="5" id="KW-1185">Reference proteome</keyword>
<organism evidence="4 5">
    <name type="scientific">Nadsonia fulvescens var. elongata DSM 6958</name>
    <dbReference type="NCBI Taxonomy" id="857566"/>
    <lineage>
        <taxon>Eukaryota</taxon>
        <taxon>Fungi</taxon>
        <taxon>Dikarya</taxon>
        <taxon>Ascomycota</taxon>
        <taxon>Saccharomycotina</taxon>
        <taxon>Dipodascomycetes</taxon>
        <taxon>Dipodascales</taxon>
        <taxon>Dipodascales incertae sedis</taxon>
        <taxon>Nadsonia</taxon>
    </lineage>
</organism>
<dbReference type="SUPFAM" id="SSF46565">
    <property type="entry name" value="Chaperone J-domain"/>
    <property type="match status" value="1"/>
</dbReference>
<evidence type="ECO:0000256" key="2">
    <source>
        <dbReference type="SAM" id="MobiDB-lite"/>
    </source>
</evidence>
<dbReference type="PRINTS" id="PR00625">
    <property type="entry name" value="JDOMAIN"/>
</dbReference>
<protein>
    <recommendedName>
        <fullName evidence="3">J domain-containing protein</fullName>
    </recommendedName>
</protein>
<evidence type="ECO:0000259" key="3">
    <source>
        <dbReference type="PROSITE" id="PS50076"/>
    </source>
</evidence>
<sequence length="669" mass="77289">MYDPNYDYYNILGLHSGKSSTPDQVRKQYRIQALKYHPDKNKNRDSEETFKNILKAYRCLSDANLKVAYDSEKASYIIKNSSQVNTKTTPATSGDDAGYSNTTYNEGAGRSYYRNNYNSLFSSSGDKAYNHHDGYKSFNSRPSKPKPKSAFEVFNADKFNPSNKKNYTEPSRKSSPVPETCHESSFFSFSSSTTFEPQFHHAEGNEIEGLINDYMNDFTQYKYRFDNPNPIRETAPLKPSQSNYFTSGEPYFKSHTVPCQPNVVGKKPSHVFSKTETKARKPSCSNAFHSRNKFSNKRDEVNNSRSEMSTKPKERKFKTPKSFKNHSQYKNTFGLFSLDSYENDLEREIQQTRMGNNKNVEPQVWAFHRYSSEPTKNVKPQACKRDIKVPKSVKKNIQKKKSIGVERELNCWQIKDEKLPSNDIGGNFNMSGIRTNLPRDIYVKSQKGGMGHSPEIEPGKDIGFDFHPYSKYAELDLSSDSEVDIKCFQSSSSNNESDDEYCSATDDDLCEYISDLKFKEDTNEEFCSDSGSIVSSTGEEFEQSIDEPSNFDAIERIIVDLKQLLAAPPSMYLFNHNTMSVDIKLHLSQYSKSYNSYIRELNAKFRDFQELLYDDDNDGHKYDNDDDVDIYEQFMNFFESEIEIKDEWNEIVRKNKKYITECNKLLRQK</sequence>
<feature type="compositionally biased region" description="Basic and acidic residues" evidence="2">
    <location>
        <begin position="296"/>
        <end position="312"/>
    </location>
</feature>
<dbReference type="PANTHER" id="PTHR43096">
    <property type="entry name" value="DNAJ HOMOLOG 1, MITOCHONDRIAL-RELATED"/>
    <property type="match status" value="1"/>
</dbReference>
<dbReference type="InterPro" id="IPR036869">
    <property type="entry name" value="J_dom_sf"/>
</dbReference>
<dbReference type="STRING" id="857566.A0A1E3PLR2"/>
<accession>A0A1E3PLR2</accession>
<feature type="domain" description="J" evidence="3">
    <location>
        <begin position="7"/>
        <end position="73"/>
    </location>
</feature>
<gene>
    <name evidence="4" type="ORF">NADFUDRAFT_64822</name>
</gene>
<dbReference type="CDD" id="cd06257">
    <property type="entry name" value="DnaJ"/>
    <property type="match status" value="1"/>
</dbReference>
<evidence type="ECO:0000313" key="4">
    <source>
        <dbReference type="EMBL" id="ODQ66230.1"/>
    </source>
</evidence>
<dbReference type="SMART" id="SM00271">
    <property type="entry name" value="DnaJ"/>
    <property type="match status" value="1"/>
</dbReference>
<name>A0A1E3PLR2_9ASCO</name>
<keyword evidence="1" id="KW-0143">Chaperone</keyword>